<name>A0A6M4IWN5_9BACT</name>
<dbReference type="InterPro" id="IPR014408">
    <property type="entry name" value="dGMP_Pdiesterase_EAL/HD-GYP"/>
</dbReference>
<dbReference type="SUPFAM" id="SSF141868">
    <property type="entry name" value="EAL domain-like"/>
    <property type="match status" value="1"/>
</dbReference>
<dbReference type="PANTHER" id="PTHR33525:SF4">
    <property type="entry name" value="CYCLIC DI-GMP PHOSPHODIESTERASE CDGJ"/>
    <property type="match status" value="1"/>
</dbReference>
<evidence type="ECO:0000259" key="1">
    <source>
        <dbReference type="PROSITE" id="PS51833"/>
    </source>
</evidence>
<dbReference type="Pfam" id="PF08668">
    <property type="entry name" value="HDOD"/>
    <property type="match status" value="1"/>
</dbReference>
<keyword evidence="3" id="KW-1185">Reference proteome</keyword>
<dbReference type="RefSeq" id="WP_171226033.1">
    <property type="nucleotide sequence ID" value="NZ_CP053085.1"/>
</dbReference>
<dbReference type="PIRSF" id="PIRSF003180">
    <property type="entry name" value="DiGMPpdiest_YuxH"/>
    <property type="match status" value="1"/>
</dbReference>
<reference evidence="2 3" key="1">
    <citation type="submission" date="2020-05" db="EMBL/GenBank/DDBJ databases">
        <title>Complete genome sequence of Gemmatimonas greenlandica TET16.</title>
        <authorList>
            <person name="Zeng Y."/>
        </authorList>
    </citation>
    <scope>NUCLEOTIDE SEQUENCE [LARGE SCALE GENOMIC DNA]</scope>
    <source>
        <strain evidence="2 3">TET16</strain>
    </source>
</reference>
<gene>
    <name evidence="2" type="ORF">HKW67_14330</name>
</gene>
<evidence type="ECO:0000313" key="3">
    <source>
        <dbReference type="Proteomes" id="UP000500938"/>
    </source>
</evidence>
<dbReference type="Gene3D" id="1.10.3210.10">
    <property type="entry name" value="Hypothetical protein af1432"/>
    <property type="match status" value="1"/>
</dbReference>
<proteinExistence type="predicted"/>
<dbReference type="InterPro" id="IPR035919">
    <property type="entry name" value="EAL_sf"/>
</dbReference>
<dbReference type="PROSITE" id="PS51833">
    <property type="entry name" value="HDOD"/>
    <property type="match status" value="1"/>
</dbReference>
<dbReference type="Proteomes" id="UP000500938">
    <property type="component" value="Chromosome"/>
</dbReference>
<accession>A0A6M4IWN5</accession>
<dbReference type="AlphaFoldDB" id="A0A6M4IWN5"/>
<dbReference type="SUPFAM" id="SSF109604">
    <property type="entry name" value="HD-domain/PDEase-like"/>
    <property type="match status" value="1"/>
</dbReference>
<sequence>MSDFCLVRQPIFGTTGALLGYEIRFKETETGENGFVESFLSGTFDLVRNRMPAFVSCTRTQLLEDAFHVAEPGSAIVMLPRDLEADEAVTEAVARYRAHGGLLALDDVGEIAGPSEALVPYVTWVCVDIRSESAVTIGKICDRITQGFGKHAPKLIATQIDELAQYEVVLGLGFDAFQGTFFSRPEPLPSANMPQSTVAAMRLMGMARDQKINDRQLEDVISTDPVLTFQLLRLVNSAAIGMRGVSSIGQALRLIGRTAFLRWLAVAVAAARRSSNGVDQELVRQAVERGRLLEQLVGGSRDGGTLFLVGLFSLLDAVFRMPLPEILSRVVLSDEANEALLDRTGPYADAINFAESYELGLFENASEIAKEMGIDPAKVGDFYTNAISWTAEALGAALDAQAPAPAAAGRR</sequence>
<dbReference type="InterPro" id="IPR052340">
    <property type="entry name" value="RNase_Y/CdgJ"/>
</dbReference>
<dbReference type="EMBL" id="CP053085">
    <property type="protein sequence ID" value="QJR36601.1"/>
    <property type="molecule type" value="Genomic_DNA"/>
</dbReference>
<dbReference type="Gene3D" id="3.20.20.450">
    <property type="entry name" value="EAL domain"/>
    <property type="match status" value="1"/>
</dbReference>
<organism evidence="2 3">
    <name type="scientific">Gemmatimonas groenlandica</name>
    <dbReference type="NCBI Taxonomy" id="2732249"/>
    <lineage>
        <taxon>Bacteria</taxon>
        <taxon>Pseudomonadati</taxon>
        <taxon>Gemmatimonadota</taxon>
        <taxon>Gemmatimonadia</taxon>
        <taxon>Gemmatimonadales</taxon>
        <taxon>Gemmatimonadaceae</taxon>
        <taxon>Gemmatimonas</taxon>
    </lineage>
</organism>
<evidence type="ECO:0000313" key="2">
    <source>
        <dbReference type="EMBL" id="QJR36601.1"/>
    </source>
</evidence>
<dbReference type="KEGG" id="ggr:HKW67_14330"/>
<dbReference type="PANTHER" id="PTHR33525">
    <property type="match status" value="1"/>
</dbReference>
<dbReference type="InterPro" id="IPR013976">
    <property type="entry name" value="HDOD"/>
</dbReference>
<protein>
    <submittedName>
        <fullName evidence="2">HDOD domain-containing protein</fullName>
    </submittedName>
</protein>
<feature type="domain" description="HDOD" evidence="1">
    <location>
        <begin position="193"/>
        <end position="378"/>
    </location>
</feature>